<evidence type="ECO:0000313" key="3">
    <source>
        <dbReference type="Proteomes" id="UP001283361"/>
    </source>
</evidence>
<protein>
    <submittedName>
        <fullName evidence="2">Uncharacterized protein</fullName>
    </submittedName>
</protein>
<name>A0AAE0ZBR1_9GAST</name>
<dbReference type="EMBL" id="JAWDGP010004235">
    <property type="protein sequence ID" value="KAK3766340.1"/>
    <property type="molecule type" value="Genomic_DNA"/>
</dbReference>
<comment type="caution">
    <text evidence="2">The sequence shown here is derived from an EMBL/GenBank/DDBJ whole genome shotgun (WGS) entry which is preliminary data.</text>
</comment>
<evidence type="ECO:0000313" key="2">
    <source>
        <dbReference type="EMBL" id="KAK3766340.1"/>
    </source>
</evidence>
<gene>
    <name evidence="2" type="ORF">RRG08_044529</name>
</gene>
<feature type="region of interest" description="Disordered" evidence="1">
    <location>
        <begin position="418"/>
        <end position="442"/>
    </location>
</feature>
<sequence length="580" mass="65384">MSETKIIPVELRKLVCWRVCQSEDNSRDELVKKFMAATMTPRAVSPLDMRELRKTQRRVATLLGQSPRLALPNIDGRRRRDPPTLCYVCRRTESGGGSVWAGSLDHSEQLTDKHTKSRTGQWYSVDHNQGGLSGERSSDQWKKYRVLPPVINTTDTNKRSYVKEAWTSRDHTDRPGLRADSQVVNERNRHKSTRILASRENLLNLDPNLQSLHDWVLRSNTLESQKTGDSLRVDEDYVPMSVAVRKLTTLDLATDGKSPYQEFAGFFTGSSTESLARTRENTLLSIYTDSSSSSIVTRDRSAVWCTCPEDTSIGLTIDAGHCPECKMADSKHEDWCLSRGDHCLHCRRPILRSRDDHSSDRSPVAGGSVGDRRDGNLSRKSTTLFKLSSQSARVKDWATEYSEVTRVRFAETVQEKVISRNSHSDPSPEVTSREPRSSRSLSGHACVRLYKNSDSVTHNTRRDMAERVGTSRISPNIHRDAYNLAVKVAHAQIGPHGRKKKKKKKGAGNDICPTTGIVFSYFPLLKRPLNSETAPDQTLNVGLRQHNGPKLKLKHAMKHILGTTKLSDYYPGGKRYLSRY</sequence>
<feature type="region of interest" description="Disordered" evidence="1">
    <location>
        <begin position="354"/>
        <end position="377"/>
    </location>
</feature>
<keyword evidence="3" id="KW-1185">Reference proteome</keyword>
<dbReference type="Proteomes" id="UP001283361">
    <property type="component" value="Unassembled WGS sequence"/>
</dbReference>
<accession>A0AAE0ZBR1</accession>
<reference evidence="2" key="1">
    <citation type="journal article" date="2023" name="G3 (Bethesda)">
        <title>A reference genome for the long-term kleptoplast-retaining sea slug Elysia crispata morphotype clarki.</title>
        <authorList>
            <person name="Eastman K.E."/>
            <person name="Pendleton A.L."/>
            <person name="Shaikh M.A."/>
            <person name="Suttiyut T."/>
            <person name="Ogas R."/>
            <person name="Tomko P."/>
            <person name="Gavelis G."/>
            <person name="Widhalm J.R."/>
            <person name="Wisecaver J.H."/>
        </authorList>
    </citation>
    <scope>NUCLEOTIDE SEQUENCE</scope>
    <source>
        <strain evidence="2">ECLA1</strain>
    </source>
</reference>
<organism evidence="2 3">
    <name type="scientific">Elysia crispata</name>
    <name type="common">lettuce slug</name>
    <dbReference type="NCBI Taxonomy" id="231223"/>
    <lineage>
        <taxon>Eukaryota</taxon>
        <taxon>Metazoa</taxon>
        <taxon>Spiralia</taxon>
        <taxon>Lophotrochozoa</taxon>
        <taxon>Mollusca</taxon>
        <taxon>Gastropoda</taxon>
        <taxon>Heterobranchia</taxon>
        <taxon>Euthyneura</taxon>
        <taxon>Panpulmonata</taxon>
        <taxon>Sacoglossa</taxon>
        <taxon>Placobranchoidea</taxon>
        <taxon>Plakobranchidae</taxon>
        <taxon>Elysia</taxon>
    </lineage>
</organism>
<evidence type="ECO:0000256" key="1">
    <source>
        <dbReference type="SAM" id="MobiDB-lite"/>
    </source>
</evidence>
<proteinExistence type="predicted"/>
<dbReference type="AlphaFoldDB" id="A0AAE0ZBR1"/>